<dbReference type="EMBL" id="BGPR01014627">
    <property type="protein sequence ID" value="GBN66005.1"/>
    <property type="molecule type" value="Genomic_DNA"/>
</dbReference>
<evidence type="ECO:0000313" key="5">
    <source>
        <dbReference type="Proteomes" id="UP000499080"/>
    </source>
</evidence>
<gene>
    <name evidence="4" type="primary">ORF1_16</name>
    <name evidence="4" type="ORF">AVEN_231645_1</name>
</gene>
<evidence type="ECO:0000259" key="3">
    <source>
        <dbReference type="Pfam" id="PF07530"/>
    </source>
</evidence>
<feature type="region of interest" description="Disordered" evidence="2">
    <location>
        <begin position="323"/>
        <end position="343"/>
    </location>
</feature>
<dbReference type="Pfam" id="PF07530">
    <property type="entry name" value="PRE_C2HC"/>
    <property type="match status" value="1"/>
</dbReference>
<feature type="region of interest" description="Disordered" evidence="2">
    <location>
        <begin position="583"/>
        <end position="615"/>
    </location>
</feature>
<evidence type="ECO:0000313" key="4">
    <source>
        <dbReference type="EMBL" id="GBN66005.1"/>
    </source>
</evidence>
<feature type="compositionally biased region" description="Polar residues" evidence="2">
    <location>
        <begin position="588"/>
        <end position="604"/>
    </location>
</feature>
<dbReference type="InterPro" id="IPR006579">
    <property type="entry name" value="Pre_C2HC_dom"/>
</dbReference>
<feature type="compositionally biased region" description="Polar residues" evidence="2">
    <location>
        <begin position="242"/>
        <end position="263"/>
    </location>
</feature>
<reference evidence="4 5" key="1">
    <citation type="journal article" date="2019" name="Sci. Rep.">
        <title>Orb-weaving spider Araneus ventricosus genome elucidates the spidroin gene catalogue.</title>
        <authorList>
            <person name="Kono N."/>
            <person name="Nakamura H."/>
            <person name="Ohtoshi R."/>
            <person name="Moran D.A.P."/>
            <person name="Shinohara A."/>
            <person name="Yoshida Y."/>
            <person name="Fujiwara M."/>
            <person name="Mori M."/>
            <person name="Tomita M."/>
            <person name="Arakawa K."/>
        </authorList>
    </citation>
    <scope>NUCLEOTIDE SEQUENCE [LARGE SCALE GENOMIC DNA]</scope>
</reference>
<organism evidence="4 5">
    <name type="scientific">Araneus ventricosus</name>
    <name type="common">Orbweaver spider</name>
    <name type="synonym">Epeira ventricosa</name>
    <dbReference type="NCBI Taxonomy" id="182803"/>
    <lineage>
        <taxon>Eukaryota</taxon>
        <taxon>Metazoa</taxon>
        <taxon>Ecdysozoa</taxon>
        <taxon>Arthropoda</taxon>
        <taxon>Chelicerata</taxon>
        <taxon>Arachnida</taxon>
        <taxon>Araneae</taxon>
        <taxon>Araneomorphae</taxon>
        <taxon>Entelegynae</taxon>
        <taxon>Araneoidea</taxon>
        <taxon>Araneidae</taxon>
        <taxon>Araneus</taxon>
    </lineage>
</organism>
<protein>
    <submittedName>
        <fullName evidence="4">Nucleic-acid-binding protein from transposon X-element</fullName>
    </submittedName>
</protein>
<name>A0A4Y2QS75_ARAVE</name>
<feature type="coiled-coil region" evidence="1">
    <location>
        <begin position="39"/>
        <end position="66"/>
    </location>
</feature>
<evidence type="ECO:0000256" key="2">
    <source>
        <dbReference type="SAM" id="MobiDB-lite"/>
    </source>
</evidence>
<feature type="domain" description="Pre-C2HC" evidence="3">
    <location>
        <begin position="432"/>
        <end position="489"/>
    </location>
</feature>
<keyword evidence="1" id="KW-0175">Coiled coil</keyword>
<feature type="region of interest" description="Disordered" evidence="2">
    <location>
        <begin position="226"/>
        <end position="302"/>
    </location>
</feature>
<sequence>MASGQSDVLRLIEEKLSRGLTYHEEYTNLMDYLNGEIETEEILVLKAEANKRLKELEVNIRKECGKWNFINLSKVNNDRFPVTSDRFIHNVVIANNDMPVNNDRIVNNDLIVNNDKIVNNDTVGVNLSKCTDFMSDNAMQCDNANAIENHVPVRLNDDELARNNQLYNMSYDMNSDADFEYDDTSDDTPNEGAGSFLAAKPTACVGEDNVQDDCVIVKEHLKKKVKSKKSVNKTSKDGVNKINKNAVKNSNRKSVIPNSNDTKGINKHSFLKNKDVPNNEFEVVGKKRGRKNSSEDNKTPSKKALLPKVTEELKLKNKYSPLNVMETGNTENNADKELSTSVNKPHKIPPIMLRRIAEYQILLKRINTIQKIKCLAKESGEFVKLFVDTPEEVLKLTKYLEEQQLEFYCVADRTARPVKVVIRGLGKETNTEDIKTELKELKFEVEKVNQLRQFKTKEPLPLFQVHLARTPNVNEIYKVDNLLYHMVTVVKYENKSVRQCFKCQTWQHSADKCHLKPKCFVCAGAHESKNCPNKTATSEEQKLPVKCANCGGQHTASYKGCPKYPKMDSKVKVGGTYADRVRNPIRGTESTNPRIVMNQKSSTEATEKKQGNNQTWAGLFGSVPTPPIEGGWKNIIEFIAELGKVLVKIDFPALTEKLKNNGSIVDIIFTIVEKLRGPFPAAT</sequence>
<dbReference type="Proteomes" id="UP000499080">
    <property type="component" value="Unassembled WGS sequence"/>
</dbReference>
<accession>A0A4Y2QS75</accession>
<dbReference type="OrthoDB" id="10035396at2759"/>
<proteinExistence type="predicted"/>
<keyword evidence="5" id="KW-1185">Reference proteome</keyword>
<comment type="caution">
    <text evidence="4">The sequence shown here is derived from an EMBL/GenBank/DDBJ whole genome shotgun (WGS) entry which is preliminary data.</text>
</comment>
<dbReference type="AlphaFoldDB" id="A0A4Y2QS75"/>
<evidence type="ECO:0000256" key="1">
    <source>
        <dbReference type="SAM" id="Coils"/>
    </source>
</evidence>